<dbReference type="PANTHER" id="PTHR11575">
    <property type="entry name" value="5'-NUCLEOTIDASE-RELATED"/>
    <property type="match status" value="1"/>
</dbReference>
<evidence type="ECO:0000259" key="6">
    <source>
        <dbReference type="Pfam" id="PF02872"/>
    </source>
</evidence>
<evidence type="ECO:0000256" key="2">
    <source>
        <dbReference type="ARBA" id="ARBA00022729"/>
    </source>
</evidence>
<evidence type="ECO:0000313" key="7">
    <source>
        <dbReference type="EMBL" id="PRZ49905.1"/>
    </source>
</evidence>
<organism evidence="7 8">
    <name type="scientific">Tritonibacter scottomollicae</name>
    <name type="common">Epibacterium scottomollicae</name>
    <dbReference type="NCBI Taxonomy" id="483013"/>
    <lineage>
        <taxon>Bacteria</taxon>
        <taxon>Pseudomonadati</taxon>
        <taxon>Pseudomonadota</taxon>
        <taxon>Alphaproteobacteria</taxon>
        <taxon>Rhodobacterales</taxon>
        <taxon>Paracoccaceae</taxon>
        <taxon>Tritonibacter</taxon>
    </lineage>
</organism>
<dbReference type="PROSITE" id="PS00785">
    <property type="entry name" value="5_NUCLEOTIDASE_1"/>
    <property type="match status" value="1"/>
</dbReference>
<keyword evidence="3" id="KW-0547">Nucleotide-binding</keyword>
<dbReference type="GO" id="GO:0016788">
    <property type="term" value="F:hydrolase activity, acting on ester bonds"/>
    <property type="evidence" value="ECO:0007669"/>
    <property type="project" value="InterPro"/>
</dbReference>
<dbReference type="Pfam" id="PF00149">
    <property type="entry name" value="Metallophos"/>
    <property type="match status" value="1"/>
</dbReference>
<comment type="similarity">
    <text evidence="1 3">Belongs to the 5'-nucleotidase family.</text>
</comment>
<feature type="compositionally biased region" description="Polar residues" evidence="4">
    <location>
        <begin position="13"/>
        <end position="22"/>
    </location>
</feature>
<proteinExistence type="inferred from homology"/>
<feature type="domain" description="5'-Nucleotidase C-terminal" evidence="6">
    <location>
        <begin position="415"/>
        <end position="558"/>
    </location>
</feature>
<evidence type="ECO:0000256" key="3">
    <source>
        <dbReference type="RuleBase" id="RU362119"/>
    </source>
</evidence>
<dbReference type="Proteomes" id="UP000237718">
    <property type="component" value="Unassembled WGS sequence"/>
</dbReference>
<dbReference type="Pfam" id="PF02872">
    <property type="entry name" value="5_nucleotid_C"/>
    <property type="match status" value="1"/>
</dbReference>
<dbReference type="EMBL" id="PVUF01000001">
    <property type="protein sequence ID" value="PRZ49905.1"/>
    <property type="molecule type" value="Genomic_DNA"/>
</dbReference>
<accession>A0A2T1AMR3</accession>
<dbReference type="PANTHER" id="PTHR11575:SF6">
    <property type="entry name" value="2',3'-CYCLIC-NUCLEOTIDE 2'-PHOSPHODIESTERASE_3'-NUCLEOTIDASE"/>
    <property type="match status" value="1"/>
</dbReference>
<sequence>MPTTGDEWRMMTGSDQGPTGTNGADEDVTEVPARLRLLATSDVHSHLLGHDYYADTPHPGIGLSRTGSLIAQARAEVAAEGGIDLLVDNGDWLQGSPLAETDAANPDAPPPAIHAFDILRYDAVGLGNHEFNFGLDTLNRALRALPCPAICSNVHPCAPDVALHVEQHLILSRRIPGAAADAPEVRVGLFSVLPPQTLLWDADHLAGRVRIDDMVDSARAAIATLRSAGADVVIALAHTGLAAAQAAPGMENALRPLSHLPGLDAAVGGHTHLLLPSANGSEDGLGVPVVMPGSSGSHLGVVDLFLEQTADGWQVQHATCDLRAVSTRSSKGLQPLVPEAPEMVAGLATAHTRTRADMATPVGTLSKPHHSYFTFFGEDRALALTAQAQAAAVRPFLEASPHAELPLLSAVAPAKFGGRAGPLNYTHVPAGKVSRRHVADIYIYPNELRCVIVSGAQLTDWLEMSAGLFNQLTPDMPGALLANPDRAGHNFDVIFGLEYEIDPTAPTRFDADGRPVSDAPGRVRDLRWNGAPLRQDQLFAVAYNSYRSSGGGNFRMLEDAPTLQLAPMMIRDAVTAYVTGAVQKDPLATLSYPWQLRPDLGVQAVAITGPGARSFLYELPDHVAASATAMESGFLSLTLDL</sequence>
<dbReference type="SUPFAM" id="SSF55816">
    <property type="entry name" value="5'-nucleotidase (syn. UDP-sugar hydrolase), C-terminal domain"/>
    <property type="match status" value="1"/>
</dbReference>
<dbReference type="GO" id="GO:0030288">
    <property type="term" value="C:outer membrane-bounded periplasmic space"/>
    <property type="evidence" value="ECO:0007669"/>
    <property type="project" value="TreeGrafter"/>
</dbReference>
<dbReference type="GO" id="GO:0046872">
    <property type="term" value="F:metal ion binding"/>
    <property type="evidence" value="ECO:0007669"/>
    <property type="project" value="InterPro"/>
</dbReference>
<dbReference type="GO" id="GO:0009166">
    <property type="term" value="P:nucleotide catabolic process"/>
    <property type="evidence" value="ECO:0007669"/>
    <property type="project" value="InterPro"/>
</dbReference>
<gene>
    <name evidence="7" type="ORF">CLV89_101121</name>
</gene>
<dbReference type="InterPro" id="IPR004843">
    <property type="entry name" value="Calcineurin-like_PHP"/>
</dbReference>
<feature type="domain" description="Calcineurin-like phosphoesterase" evidence="5">
    <location>
        <begin position="35"/>
        <end position="272"/>
    </location>
</feature>
<keyword evidence="2" id="KW-0732">Signal</keyword>
<reference evidence="7 8" key="1">
    <citation type="submission" date="2018-03" db="EMBL/GenBank/DDBJ databases">
        <title>Genomic Encyclopedia of Archaeal and Bacterial Type Strains, Phase II (KMG-II): from individual species to whole genera.</title>
        <authorList>
            <person name="Goeker M."/>
        </authorList>
    </citation>
    <scope>NUCLEOTIDE SEQUENCE [LARGE SCALE GENOMIC DNA]</scope>
    <source>
        <strain evidence="7 8">DSM 25328</strain>
    </source>
</reference>
<feature type="region of interest" description="Disordered" evidence="4">
    <location>
        <begin position="1"/>
        <end position="25"/>
    </location>
</feature>
<dbReference type="SUPFAM" id="SSF56300">
    <property type="entry name" value="Metallo-dependent phosphatases"/>
    <property type="match status" value="1"/>
</dbReference>
<dbReference type="GO" id="GO:0000166">
    <property type="term" value="F:nucleotide binding"/>
    <property type="evidence" value="ECO:0007669"/>
    <property type="project" value="UniProtKB-KW"/>
</dbReference>
<evidence type="ECO:0000256" key="1">
    <source>
        <dbReference type="ARBA" id="ARBA00006654"/>
    </source>
</evidence>
<dbReference type="AlphaFoldDB" id="A0A2T1AMR3"/>
<dbReference type="InterPro" id="IPR006179">
    <property type="entry name" value="5_nucleotidase/apyrase"/>
</dbReference>
<evidence type="ECO:0000313" key="8">
    <source>
        <dbReference type="Proteomes" id="UP000237718"/>
    </source>
</evidence>
<evidence type="ECO:0000259" key="5">
    <source>
        <dbReference type="Pfam" id="PF00149"/>
    </source>
</evidence>
<dbReference type="InterPro" id="IPR036907">
    <property type="entry name" value="5'-Nucleotdase_C_sf"/>
</dbReference>
<name>A0A2T1AMR3_TRISK</name>
<dbReference type="InterPro" id="IPR008334">
    <property type="entry name" value="5'-Nucleotdase_C"/>
</dbReference>
<protein>
    <submittedName>
        <fullName evidence="7">2',3'-cyclic-nucleotide 2'-phosphodiesterase/3'-nucleotidase</fullName>
    </submittedName>
</protein>
<evidence type="ECO:0000256" key="4">
    <source>
        <dbReference type="SAM" id="MobiDB-lite"/>
    </source>
</evidence>
<dbReference type="PRINTS" id="PR01607">
    <property type="entry name" value="APYRASEFAMLY"/>
</dbReference>
<dbReference type="InterPro" id="IPR029052">
    <property type="entry name" value="Metallo-depent_PP-like"/>
</dbReference>
<keyword evidence="3" id="KW-0378">Hydrolase</keyword>
<dbReference type="Gene3D" id="3.90.780.10">
    <property type="entry name" value="5'-Nucleotidase, C-terminal domain"/>
    <property type="match status" value="1"/>
</dbReference>
<dbReference type="PROSITE" id="PS00786">
    <property type="entry name" value="5_NUCLEOTIDASE_2"/>
    <property type="match status" value="1"/>
</dbReference>
<dbReference type="Gene3D" id="3.60.21.10">
    <property type="match status" value="1"/>
</dbReference>
<comment type="caution">
    <text evidence="7">The sequence shown here is derived from an EMBL/GenBank/DDBJ whole genome shotgun (WGS) entry which is preliminary data.</text>
</comment>
<dbReference type="InterPro" id="IPR006146">
    <property type="entry name" value="5'-Nucleotdase_CS"/>
</dbReference>